<dbReference type="Gene3D" id="1.25.10.10">
    <property type="entry name" value="Leucine-rich Repeat Variant"/>
    <property type="match status" value="1"/>
</dbReference>
<accession>A0A6J4MTN6</accession>
<dbReference type="AlphaFoldDB" id="A0A6J4MTN6"/>
<dbReference type="EMBL" id="CADCTW010000231">
    <property type="protein sequence ID" value="CAA9368382.1"/>
    <property type="molecule type" value="Genomic_DNA"/>
</dbReference>
<reference evidence="1" key="1">
    <citation type="submission" date="2020-02" db="EMBL/GenBank/DDBJ databases">
        <authorList>
            <person name="Meier V. D."/>
        </authorList>
    </citation>
    <scope>NUCLEOTIDE SEQUENCE</scope>
    <source>
        <strain evidence="1">AVDCRST_MAG68</strain>
    </source>
</reference>
<protein>
    <recommendedName>
        <fullName evidence="2">HEAT repeat domain-containing protein</fullName>
    </recommendedName>
</protein>
<sequence length="329" mass="34283">MMQLLPALVWALAAGPDTLSSVDLYGMRTVPEAAVRAAVGLRAGDPAPDSSGPIRARVLAVRGVAEVDVAQVCCSEDGGTMLYVGIREAATPPTVRRPAPTGAARLPAEMVAAGAAFESALMSAVRRDAAGEDASRGYSLAQDSAMRAVQERFIGFAARGLPLLGEVLRTSADAGHRALAAQIVAYGADRKRVAAALLHAVEDPDDGVRNNAVRALALLAGWAREHPEAGVVIPSAPFLRLVDSVSWSDRNKGVFALMALTATRDPALLAELRARSLPSLVEMARWTSPGHAMGPFLVLARVAGMTDAAAFQAWQAGEREAVIARASAP</sequence>
<dbReference type="SUPFAM" id="SSF48371">
    <property type="entry name" value="ARM repeat"/>
    <property type="match status" value="1"/>
</dbReference>
<dbReference type="InterPro" id="IPR016024">
    <property type="entry name" value="ARM-type_fold"/>
</dbReference>
<evidence type="ECO:0008006" key="2">
    <source>
        <dbReference type="Google" id="ProtNLM"/>
    </source>
</evidence>
<proteinExistence type="predicted"/>
<dbReference type="InterPro" id="IPR011989">
    <property type="entry name" value="ARM-like"/>
</dbReference>
<evidence type="ECO:0000313" key="1">
    <source>
        <dbReference type="EMBL" id="CAA9368382.1"/>
    </source>
</evidence>
<dbReference type="Pfam" id="PF13646">
    <property type="entry name" value="HEAT_2"/>
    <property type="match status" value="1"/>
</dbReference>
<organism evidence="1">
    <name type="scientific">uncultured Gemmatimonadota bacterium</name>
    <dbReference type="NCBI Taxonomy" id="203437"/>
    <lineage>
        <taxon>Bacteria</taxon>
        <taxon>Pseudomonadati</taxon>
        <taxon>Gemmatimonadota</taxon>
        <taxon>environmental samples</taxon>
    </lineage>
</organism>
<gene>
    <name evidence="1" type="ORF">AVDCRST_MAG68-5198</name>
</gene>
<name>A0A6J4MTN6_9BACT</name>